<evidence type="ECO:0000313" key="1">
    <source>
        <dbReference type="EMBL" id="JAH74553.1"/>
    </source>
</evidence>
<organism evidence="1">
    <name type="scientific">Anguilla anguilla</name>
    <name type="common">European freshwater eel</name>
    <name type="synonym">Muraena anguilla</name>
    <dbReference type="NCBI Taxonomy" id="7936"/>
    <lineage>
        <taxon>Eukaryota</taxon>
        <taxon>Metazoa</taxon>
        <taxon>Chordata</taxon>
        <taxon>Craniata</taxon>
        <taxon>Vertebrata</taxon>
        <taxon>Euteleostomi</taxon>
        <taxon>Actinopterygii</taxon>
        <taxon>Neopterygii</taxon>
        <taxon>Teleostei</taxon>
        <taxon>Anguilliformes</taxon>
        <taxon>Anguillidae</taxon>
        <taxon>Anguilla</taxon>
    </lineage>
</organism>
<accession>A0A0E9VBF9</accession>
<protein>
    <submittedName>
        <fullName evidence="1">Uncharacterized protein</fullName>
    </submittedName>
</protein>
<dbReference type="EMBL" id="GBXM01034024">
    <property type="protein sequence ID" value="JAH74553.1"/>
    <property type="molecule type" value="Transcribed_RNA"/>
</dbReference>
<proteinExistence type="predicted"/>
<name>A0A0E9VBF9_ANGAN</name>
<reference evidence="1" key="2">
    <citation type="journal article" date="2015" name="Fish Shellfish Immunol.">
        <title>Early steps in the European eel (Anguilla anguilla)-Vibrio vulnificus interaction in the gills: Role of the RtxA13 toxin.</title>
        <authorList>
            <person name="Callol A."/>
            <person name="Pajuelo D."/>
            <person name="Ebbesson L."/>
            <person name="Teles M."/>
            <person name="MacKenzie S."/>
            <person name="Amaro C."/>
        </authorList>
    </citation>
    <scope>NUCLEOTIDE SEQUENCE</scope>
</reference>
<sequence length="63" mass="6969">MEGALQYISKSNMDQHVICTVQCTYKTRLNIVTCTKQLGTSCGCLKAVLKHNATSQRTGHRPT</sequence>
<reference evidence="1" key="1">
    <citation type="submission" date="2014-11" db="EMBL/GenBank/DDBJ databases">
        <authorList>
            <person name="Amaro Gonzalez C."/>
        </authorList>
    </citation>
    <scope>NUCLEOTIDE SEQUENCE</scope>
</reference>
<dbReference type="AlphaFoldDB" id="A0A0E9VBF9"/>